<dbReference type="Proteomes" id="UP001210261">
    <property type="component" value="Unassembled WGS sequence"/>
</dbReference>
<keyword evidence="1" id="KW-1133">Transmembrane helix</keyword>
<evidence type="ECO:0008006" key="4">
    <source>
        <dbReference type="Google" id="ProtNLM"/>
    </source>
</evidence>
<comment type="caution">
    <text evidence="2">The sequence shown here is derived from an EMBL/GenBank/DDBJ whole genome shotgun (WGS) entry which is preliminary data.</text>
</comment>
<dbReference type="EMBL" id="JAQHXR010000001">
    <property type="protein sequence ID" value="MDA3968242.1"/>
    <property type="molecule type" value="Genomic_DNA"/>
</dbReference>
<keyword evidence="1" id="KW-0472">Membrane</keyword>
<gene>
    <name evidence="2" type="ORF">PF021_00960</name>
</gene>
<name>A0ABT4VC07_9HELI</name>
<dbReference type="RefSeq" id="WP_271020536.1">
    <property type="nucleotide sequence ID" value="NZ_JAQHXR010000001.1"/>
</dbReference>
<proteinExistence type="predicted"/>
<evidence type="ECO:0000313" key="2">
    <source>
        <dbReference type="EMBL" id="MDA3968242.1"/>
    </source>
</evidence>
<keyword evidence="1" id="KW-0812">Transmembrane</keyword>
<reference evidence="2 3" key="1">
    <citation type="submission" date="2023-01" db="EMBL/GenBank/DDBJ databases">
        <title>Description of Helicobacter ibis sp. nov. isolated from faecal droppings of black-faced ibis (Theristicus melanopis).</title>
        <authorList>
            <person name="Lopez-Cantillo M."/>
            <person name="Vidal-Veuthey B."/>
            <person name="Mella A."/>
            <person name="De La Haba R."/>
            <person name="Collado L."/>
        </authorList>
    </citation>
    <scope>NUCLEOTIDE SEQUENCE [LARGE SCALE GENOMIC DNA]</scope>
    <source>
        <strain evidence="2 3">A82</strain>
    </source>
</reference>
<feature type="transmembrane region" description="Helical" evidence="1">
    <location>
        <begin position="6"/>
        <end position="22"/>
    </location>
</feature>
<organism evidence="2 3">
    <name type="scientific">Helicobacter ibis</name>
    <dbReference type="NCBI Taxonomy" id="2962633"/>
    <lineage>
        <taxon>Bacteria</taxon>
        <taxon>Pseudomonadati</taxon>
        <taxon>Campylobacterota</taxon>
        <taxon>Epsilonproteobacteria</taxon>
        <taxon>Campylobacterales</taxon>
        <taxon>Helicobacteraceae</taxon>
        <taxon>Helicobacter</taxon>
    </lineage>
</organism>
<evidence type="ECO:0000256" key="1">
    <source>
        <dbReference type="SAM" id="Phobius"/>
    </source>
</evidence>
<evidence type="ECO:0000313" key="3">
    <source>
        <dbReference type="Proteomes" id="UP001210261"/>
    </source>
</evidence>
<sequence length="161" mass="18648">MQIRVLVAIFTIFTFIMLFVLIRNYSDAMNLYTIPDVMPYNLLDDNSTDSVVSSGASWIEKLSMQSDVAYIYPASEMQVRLLSDANIQKEGSSIFRVSVGVIDDYQFFCINQVFMSHKIQYSYYKVGDNIWLVVSTKDEKYLKQVLDELARYEISYTMTKS</sequence>
<protein>
    <recommendedName>
        <fullName evidence="4">Periplasmic protein</fullName>
    </recommendedName>
</protein>
<accession>A0ABT4VC07</accession>
<keyword evidence="3" id="KW-1185">Reference proteome</keyword>